<feature type="compositionally biased region" description="Basic residues" evidence="1">
    <location>
        <begin position="1"/>
        <end position="10"/>
    </location>
</feature>
<feature type="region of interest" description="Disordered" evidence="1">
    <location>
        <begin position="1"/>
        <end position="21"/>
    </location>
</feature>
<proteinExistence type="predicted"/>
<dbReference type="RefSeq" id="WP_055189723.1">
    <property type="nucleotide sequence ID" value="NZ_FPBS01000002.1"/>
</dbReference>
<accession>A0A0P7IHJ8</accession>
<sequence>MIRIPKKPKPALKGTTPPKAPMYPAKVWGETCAERLFDLMPRARGELILQDMERWEGEFRDQYSDWPEQGVERAVEAFKDAYRATWERLSAELPIKAKGIYADE</sequence>
<reference evidence="2 3" key="1">
    <citation type="submission" date="2015-09" db="EMBL/GenBank/DDBJ databases">
        <title>Draft genome sequence of Aliiroseovarius crassostreae CV919-312TSm, the causative agent of Roseovarius Oyster Disease (formerly Juvenile Oyster Disease).</title>
        <authorList>
            <person name="Kessner L."/>
            <person name="Spinard E."/>
            <person name="Nelson D."/>
        </authorList>
    </citation>
    <scope>NUCLEOTIDE SEQUENCE [LARGE SCALE GENOMIC DNA]</scope>
    <source>
        <strain evidence="2 3">CV919-312</strain>
    </source>
</reference>
<evidence type="ECO:0000256" key="1">
    <source>
        <dbReference type="SAM" id="MobiDB-lite"/>
    </source>
</evidence>
<gene>
    <name evidence="2" type="ORF">AKJ29_12130</name>
</gene>
<dbReference type="AlphaFoldDB" id="A0A0P7IHJ8"/>
<protein>
    <submittedName>
        <fullName evidence="2">Uncharacterized protein</fullName>
    </submittedName>
</protein>
<evidence type="ECO:0000313" key="3">
    <source>
        <dbReference type="Proteomes" id="UP000050471"/>
    </source>
</evidence>
<dbReference type="EMBL" id="LKBA01000006">
    <property type="protein sequence ID" value="KPN63406.1"/>
    <property type="molecule type" value="Genomic_DNA"/>
</dbReference>
<dbReference type="STRING" id="154981.AKJ29_12130"/>
<keyword evidence="3" id="KW-1185">Reference proteome</keyword>
<evidence type="ECO:0000313" key="2">
    <source>
        <dbReference type="EMBL" id="KPN63406.1"/>
    </source>
</evidence>
<comment type="caution">
    <text evidence="2">The sequence shown here is derived from an EMBL/GenBank/DDBJ whole genome shotgun (WGS) entry which is preliminary data.</text>
</comment>
<organism evidence="2 3">
    <name type="scientific">Aliiroseovarius crassostreae</name>
    <dbReference type="NCBI Taxonomy" id="154981"/>
    <lineage>
        <taxon>Bacteria</taxon>
        <taxon>Pseudomonadati</taxon>
        <taxon>Pseudomonadota</taxon>
        <taxon>Alphaproteobacteria</taxon>
        <taxon>Rhodobacterales</taxon>
        <taxon>Paracoccaceae</taxon>
        <taxon>Aliiroseovarius</taxon>
    </lineage>
</organism>
<name>A0A0P7IHJ8_9RHOB</name>
<dbReference type="Proteomes" id="UP000050471">
    <property type="component" value="Unassembled WGS sequence"/>
</dbReference>